<proteinExistence type="predicted"/>
<sequence length="126" mass="14333">MSTMLDNVKLVLGIENDRYDKLIILYINKISEMVLEYCSRQELSIALEGFVEEKVISILSSRFEELKKNSGLDNLEKSLKAITRGDTKIEYNALTLQTAENSISSSSFLTDTDKKFLSPFCIVSMY</sequence>
<dbReference type="EMBL" id="DAEQIJ010000026">
    <property type="protein sequence ID" value="HBH2621766.1"/>
    <property type="molecule type" value="Genomic_DNA"/>
</dbReference>
<reference evidence="1" key="1">
    <citation type="journal article" date="2018" name="Genome Biol.">
        <title>SKESA: strategic k-mer extension for scrupulous assemblies.</title>
        <authorList>
            <person name="Souvorov A."/>
            <person name="Agarwala R."/>
            <person name="Lipman D.J."/>
        </authorList>
    </citation>
    <scope>NUCLEOTIDE SEQUENCE</scope>
    <source>
        <strain evidence="1">Clostridioides</strain>
    </source>
</reference>
<dbReference type="Proteomes" id="UP000411588">
    <property type="component" value="Unassembled WGS sequence"/>
</dbReference>
<gene>
    <name evidence="1" type="ORF">KRQ00_003575</name>
    <name evidence="2" type="ORF">SAMEA1402399_03844</name>
</gene>
<reference evidence="2 3" key="2">
    <citation type="submission" date="2019-02" db="EMBL/GenBank/DDBJ databases">
        <authorList>
            <consortium name="Pathogen Informatics"/>
        </authorList>
    </citation>
    <scope>NUCLEOTIDE SEQUENCE [LARGE SCALE GENOMIC DNA]</scope>
    <source>
        <strain evidence="2">Clo34</strain>
        <strain evidence="3">clo34</strain>
    </source>
</reference>
<evidence type="ECO:0000313" key="1">
    <source>
        <dbReference type="EMBL" id="HBH2621766.1"/>
    </source>
</evidence>
<dbReference type="AlphaFoldDB" id="A0A9P3TZP3"/>
<accession>A0A9P3TZP3</accession>
<dbReference type="RefSeq" id="WP_009894563.1">
    <property type="nucleotide sequence ID" value="NZ_BIOT01000031.1"/>
</dbReference>
<evidence type="ECO:0000313" key="4">
    <source>
        <dbReference type="Proteomes" id="UP000879542"/>
    </source>
</evidence>
<evidence type="ECO:0000313" key="3">
    <source>
        <dbReference type="Proteomes" id="UP000411588"/>
    </source>
</evidence>
<dbReference type="Pfam" id="PF05135">
    <property type="entry name" value="Phage_connect_1"/>
    <property type="match status" value="1"/>
</dbReference>
<name>A0A9P3TZP3_CLODI</name>
<dbReference type="InterPro" id="IPR021146">
    <property type="entry name" value="Phage_gp6-like_head-tail"/>
</dbReference>
<organism evidence="1 4">
    <name type="scientific">Clostridioides difficile</name>
    <name type="common">Peptoclostridium difficile</name>
    <dbReference type="NCBI Taxonomy" id="1496"/>
    <lineage>
        <taxon>Bacteria</taxon>
        <taxon>Bacillati</taxon>
        <taxon>Bacillota</taxon>
        <taxon>Clostridia</taxon>
        <taxon>Peptostreptococcales</taxon>
        <taxon>Peptostreptococcaceae</taxon>
        <taxon>Clostridioides</taxon>
    </lineage>
</organism>
<evidence type="ECO:0000313" key="2">
    <source>
        <dbReference type="EMBL" id="VFD36110.1"/>
    </source>
</evidence>
<comment type="caution">
    <text evidence="1">The sequence shown here is derived from an EMBL/GenBank/DDBJ whole genome shotgun (WGS) entry which is preliminary data.</text>
</comment>
<protein>
    <submittedName>
        <fullName evidence="2">Phage gp6-like head-tail connector protein</fullName>
    </submittedName>
    <submittedName>
        <fullName evidence="1">Phage head-tail connector protein</fullName>
    </submittedName>
</protein>
<dbReference type="Proteomes" id="UP000879542">
    <property type="component" value="Unassembled WGS sequence"/>
</dbReference>
<reference evidence="1" key="3">
    <citation type="submission" date="2021-06" db="EMBL/GenBank/DDBJ databases">
        <authorList>
            <consortium name="NCBI Pathogen Detection Project"/>
        </authorList>
    </citation>
    <scope>NUCLEOTIDE SEQUENCE</scope>
    <source>
        <strain evidence="1">Clostridioides</strain>
    </source>
</reference>
<dbReference type="EMBL" id="CAADAN010000021">
    <property type="protein sequence ID" value="VFD36110.1"/>
    <property type="molecule type" value="Genomic_DNA"/>
</dbReference>